<feature type="domain" description="DUF7613" evidence="9">
    <location>
        <begin position="826"/>
        <end position="980"/>
    </location>
</feature>
<evidence type="ECO:0000259" key="8">
    <source>
        <dbReference type="Pfam" id="PF24587"/>
    </source>
</evidence>
<dbReference type="InterPro" id="IPR012675">
    <property type="entry name" value="Beta-grasp_dom_sf"/>
</dbReference>
<evidence type="ECO:0000256" key="3">
    <source>
        <dbReference type="ARBA" id="ARBA00022898"/>
    </source>
</evidence>
<dbReference type="InterPro" id="IPR056030">
    <property type="entry name" value="DUF7611"/>
</dbReference>
<feature type="compositionally biased region" description="Basic residues" evidence="6">
    <location>
        <begin position="112"/>
        <end position="121"/>
    </location>
</feature>
<keyword evidence="12" id="KW-1185">Reference proteome</keyword>
<dbReference type="Pfam" id="PF24589">
    <property type="entry name" value="DUF7614"/>
    <property type="match status" value="1"/>
</dbReference>
<dbReference type="InterPro" id="IPR000277">
    <property type="entry name" value="Cys/Met-Metab_PyrdxlP-dep_enz"/>
</dbReference>
<dbReference type="InterPro" id="IPR028887">
    <property type="entry name" value="MOCS2A_euk"/>
</dbReference>
<dbReference type="CDD" id="cd00754">
    <property type="entry name" value="Ubl_MoaD"/>
    <property type="match status" value="1"/>
</dbReference>
<comment type="similarity">
    <text evidence="5">Belongs to the MoaD family. MOCS2A subfamily.</text>
</comment>
<dbReference type="Pfam" id="PF24586">
    <property type="entry name" value="DUF7611"/>
    <property type="match status" value="1"/>
</dbReference>
<comment type="subcellular location">
    <subcellularLocation>
        <location evidence="5">Cytoplasm</location>
    </subcellularLocation>
</comment>
<keyword evidence="5" id="KW-0963">Cytoplasm</keyword>
<dbReference type="Gene3D" id="3.40.640.10">
    <property type="entry name" value="Type I PLP-dependent aspartate aminotransferase-like (Major domain)"/>
    <property type="match status" value="1"/>
</dbReference>
<feature type="compositionally biased region" description="Pro residues" evidence="6">
    <location>
        <begin position="283"/>
        <end position="295"/>
    </location>
</feature>
<dbReference type="InterPro" id="IPR015422">
    <property type="entry name" value="PyrdxlP-dep_Trfase_small"/>
</dbReference>
<dbReference type="Pfam" id="PF24587">
    <property type="entry name" value="DUF7612"/>
    <property type="match status" value="1"/>
</dbReference>
<dbReference type="HAMAP" id="MF_03051">
    <property type="entry name" value="MOCS2A"/>
    <property type="match status" value="1"/>
</dbReference>
<keyword evidence="2 5" id="KW-0597">Phosphoprotein</keyword>
<dbReference type="Gene3D" id="3.10.20.30">
    <property type="match status" value="1"/>
</dbReference>
<reference evidence="11 12" key="1">
    <citation type="submission" date="2024-07" db="EMBL/GenBank/DDBJ databases">
        <title>Section-level genome sequencing and comparative genomics of Aspergillus sections Usti and Cavernicolus.</title>
        <authorList>
            <consortium name="Lawrence Berkeley National Laboratory"/>
            <person name="Nybo J.L."/>
            <person name="Vesth T.C."/>
            <person name="Theobald S."/>
            <person name="Frisvad J.C."/>
            <person name="Larsen T.O."/>
            <person name="Kjaerboelling I."/>
            <person name="Rothschild-Mancinelli K."/>
            <person name="Lyhne E.K."/>
            <person name="Kogle M.E."/>
            <person name="Barry K."/>
            <person name="Clum A."/>
            <person name="Na H."/>
            <person name="Ledsgaard L."/>
            <person name="Lin J."/>
            <person name="Lipzen A."/>
            <person name="Kuo A."/>
            <person name="Riley R."/>
            <person name="Mondo S."/>
            <person name="Labutti K."/>
            <person name="Haridas S."/>
            <person name="Pangalinan J."/>
            <person name="Salamov A.A."/>
            <person name="Simmons B.A."/>
            <person name="Magnuson J.K."/>
            <person name="Chen J."/>
            <person name="Drula E."/>
            <person name="Henrissat B."/>
            <person name="Wiebenga A."/>
            <person name="Lubbers R.J."/>
            <person name="Gomes A.C."/>
            <person name="Macurrencykelacurrency M.R."/>
            <person name="Stajich J."/>
            <person name="Grigoriev I.V."/>
            <person name="Mortensen U.H."/>
            <person name="De Vries R.P."/>
            <person name="Baker S.E."/>
            <person name="Andersen M.R."/>
        </authorList>
    </citation>
    <scope>NUCLEOTIDE SEQUENCE [LARGE SCALE GENOMIC DNA]</scope>
    <source>
        <strain evidence="11 12">CBS 449.75</strain>
    </source>
</reference>
<feature type="region of interest" description="Disordered" evidence="6">
    <location>
        <begin position="422"/>
        <end position="443"/>
    </location>
</feature>
<dbReference type="Pfam" id="PF24588">
    <property type="entry name" value="DUF7613"/>
    <property type="match status" value="1"/>
</dbReference>
<dbReference type="SUPFAM" id="SSF53383">
    <property type="entry name" value="PLP-dependent transferases"/>
    <property type="match status" value="1"/>
</dbReference>
<name>A0ABR4LNJ9_9EURO</name>
<accession>A0ABR4LNJ9</accession>
<comment type="subunit">
    <text evidence="5">Heterotetramer; composed of 2 small (MOCS2A) and 2 large (MOCS2B) subunits.</text>
</comment>
<dbReference type="GeneID" id="98146488"/>
<dbReference type="Pfam" id="PF01053">
    <property type="entry name" value="Cys_Met_Meta_PP"/>
    <property type="match status" value="1"/>
</dbReference>
<evidence type="ECO:0000256" key="6">
    <source>
        <dbReference type="SAM" id="MobiDB-lite"/>
    </source>
</evidence>
<dbReference type="InterPro" id="IPR015421">
    <property type="entry name" value="PyrdxlP-dep_Trfase_major"/>
</dbReference>
<dbReference type="PANTHER" id="PTHR11808">
    <property type="entry name" value="TRANS-SULFURATION ENZYME FAMILY MEMBER"/>
    <property type="match status" value="1"/>
</dbReference>
<comment type="caution">
    <text evidence="11">The sequence shown here is derived from an EMBL/GenBank/DDBJ whole genome shotgun (WGS) entry which is preliminary data.</text>
</comment>
<evidence type="ECO:0000256" key="4">
    <source>
        <dbReference type="ARBA" id="ARBA00023150"/>
    </source>
</evidence>
<evidence type="ECO:0000259" key="9">
    <source>
        <dbReference type="Pfam" id="PF24588"/>
    </source>
</evidence>
<feature type="compositionally biased region" description="Basic and acidic residues" evidence="6">
    <location>
        <begin position="180"/>
        <end position="190"/>
    </location>
</feature>
<feature type="region of interest" description="Disordered" evidence="6">
    <location>
        <begin position="53"/>
        <end position="203"/>
    </location>
</feature>
<dbReference type="Gene3D" id="3.90.1150.10">
    <property type="entry name" value="Aspartate Aminotransferase, domain 1"/>
    <property type="match status" value="1"/>
</dbReference>
<feature type="compositionally biased region" description="Low complexity" evidence="6">
    <location>
        <begin position="424"/>
        <end position="437"/>
    </location>
</feature>
<feature type="domain" description="DUF7614" evidence="10">
    <location>
        <begin position="986"/>
        <end position="1103"/>
    </location>
</feature>
<comment type="function">
    <text evidence="5">Acts as a sulfur carrier required for molybdopterin biosynthesis. Component of the molybdopterin synthase complex that catalyzes the conversion of precursor Z into molybdopterin by mediating the incorporation of 2 sulfur atoms into precursor Z to generate a dithiolene group. In the complex, serves as sulfur donor by being thiocarboxylated (-COSH) at its C-terminus by UBA4. After interaction with MOCS2B, the sulfur is then transferred to precursor Z to form molybdopterin.</text>
</comment>
<feature type="domain" description="DUF7612" evidence="8">
    <location>
        <begin position="691"/>
        <end position="821"/>
    </location>
</feature>
<feature type="compositionally biased region" description="Basic and acidic residues" evidence="6">
    <location>
        <begin position="240"/>
        <end position="256"/>
    </location>
</feature>
<evidence type="ECO:0000256" key="5">
    <source>
        <dbReference type="HAMAP-Rule" id="MF_03051"/>
    </source>
</evidence>
<comment type="cofactor">
    <cofactor evidence="1">
        <name>pyridoxal 5'-phosphate</name>
        <dbReference type="ChEBI" id="CHEBI:597326"/>
    </cofactor>
</comment>
<protein>
    <recommendedName>
        <fullName evidence="5">Molybdopterin synthase sulfur carrier subunit</fullName>
    </recommendedName>
    <alternativeName>
        <fullName evidence="5">Common component for nitrate reductase and xanthine dehydrogenase protein G</fullName>
    </alternativeName>
    <alternativeName>
        <fullName evidence="5">Molybdenum cofactor synthesis protein 2 small subunit</fullName>
    </alternativeName>
    <alternativeName>
        <fullName evidence="5">Molybdenum cofactor synthesis protein 2A</fullName>
    </alternativeName>
    <alternativeName>
        <fullName evidence="5">Sulfur carrier protein MOCS2A</fullName>
        <shortName evidence="5">MOCS2A</shortName>
    </alternativeName>
</protein>
<evidence type="ECO:0000259" key="7">
    <source>
        <dbReference type="Pfam" id="PF24586"/>
    </source>
</evidence>
<sequence length="1585" mass="176053">MSTEDQFALMDSERKQPAKKPHWRDKLFSRDKPKYSTDQQVEAFLAPVRAKSISHGGHTVAPPQREIPEPPPRLDMSHRWPLSHEPQNLSPVSNPSPANDTYPPVSIPKQPLHTRKHKGLRVKFADGAPEYIGEGGDEAESPTMDISFNRTRSHSQSSGRLNDVDNAQAKGPQLRLDTSFNERDRLRQREGGSPANQTPWLVKNTHDSDFLMALNAGDSGSRLSFRASPGSDSLAQRVRAKMEHEEGRALQHRYEEPNSPLNETSPESPGSLYETPPISETEPAPPSPLRTPPSPQMMRTATSDDLMIPSGLVPAGNTKNFSPPKPQPIPTDVLHDDLLRPSSQGSRAASASPQPPKYSLRSVASQLGEAAFAEFQDYAAQYDAIIQHSAENVKPLMETSLAEWVRAAVWWFMRGKKRLEAYARSRPSSSSTSRSSRPSPPESAKQAVIDLAKALWINEKIIPQHGELTRYGVMSVDALLAVVSTTGDKQLEDLLGVHQTMMNHLRSVSVSIKRNNILSVIPPDTESDTSVWVRYPFFAPDVSAILSGATSRSMLLDNSGKGPNFVQTMPLGDTSRYFSYGSMFVDVCVSSSEDDNQQISMPCVLSIIRDRADWYVFAAITSQSDLVNVMVQSDRKKGPTWDDVDWQVRSHSMRVKLPRGFELDVLFREDDFKMLWNIVQYTLKTEASLQPEAGESVIYECTLKVFQYMDPGTPKAFPAESIERCRLRLFERFVTVTEGTGTRSAHRGFRITVLTTPKVKTLSSVRHILGYGTPIIFGLLRGENGAPALVLKVNEDNRTRSMLMTFQDVRERTTLHSLLLAMLPKQREHKVTDVPLRAYTIEQPFDRSTGQPPKQHLQFPGGTVSVIDQEHDYVEHGYGPTILSEHLRAFIASDWGSVTDRLNLGPGELRIGLDVNNRTGLSLYRPGQQDLTVSAAENLIPPEMPENLTDFLQTAMVKPMVRRFDFGSLKGLHDFEKAVTGFTVLFDSVASSFMISRRRMVVPITKKWESSMARIQIVRHDKVVQLLAFLNDFSHGKCLNFVLKSTDTLEGFNRSGKFCVRIIDAKFALPKTDDDPSSDFVCLDMPDYPSEHDDIAIAFDSEAVGASTRSLHADDVLNVVTDVAPPLHVTTTFRYPDDPNKLTPLEDLSGYDQDKTSHVYSRLSAPNPTRFETVLSALLNGEAISYSSGLSAFHAALVLLNPRRISIGNGYHGCHGVIDMFSRLTGLQKLGLDCPAEQLEAGDVIHLETPVNPEGISFNIETYAKKAHSRGAYLIVDGTFAPPPLQDPFQWGADLVLHSGSKYFGGHSDVLCGVLATQRKEWARQLFKDRLFLGSVMGSMEGWLGVRSLRTLEVRVQRLSQNATSLVSWLDNALRALNAAAGSDEDVTQKVLARVFHSSLQKTDESWLHKQMPNGFGPVFSITMREEDYARKLPSKLAFFQHATSVGGVESLIEWRTMSDRTVDRCLLRLSVGLENWEDLRRDLGKKEKKKMTTPTFQIHYFSTASSFTGKNTERLPAPLPLSKLFETLETLYPGISEKVLSSCSVSLGDEYVDVPGPGSEESGSENVVIGDGDEVAIIPPVSSG</sequence>
<dbReference type="InterPro" id="IPR015424">
    <property type="entry name" value="PyrdxlP-dep_Trfase"/>
</dbReference>
<feature type="compositionally biased region" description="Polar residues" evidence="6">
    <location>
        <begin position="144"/>
        <end position="160"/>
    </location>
</feature>
<feature type="compositionally biased region" description="Polar residues" evidence="6">
    <location>
        <begin position="259"/>
        <end position="268"/>
    </location>
</feature>
<feature type="modified residue" description="1-thioglycine; alternate" evidence="5">
    <location>
        <position position="1585"/>
    </location>
</feature>
<feature type="modified residue" description="Glycyl adenylate; alternate" evidence="5">
    <location>
        <position position="1585"/>
    </location>
</feature>
<feature type="region of interest" description="Disordered" evidence="6">
    <location>
        <begin position="219"/>
        <end position="358"/>
    </location>
</feature>
<feature type="compositionally biased region" description="Polar residues" evidence="6">
    <location>
        <begin position="85"/>
        <end position="99"/>
    </location>
</feature>
<feature type="region of interest" description="Disordered" evidence="6">
    <location>
        <begin position="1"/>
        <end position="38"/>
    </location>
</feature>
<dbReference type="InterPro" id="IPR056032">
    <property type="entry name" value="DUF7613"/>
</dbReference>
<evidence type="ECO:0000259" key="10">
    <source>
        <dbReference type="Pfam" id="PF24589"/>
    </source>
</evidence>
<evidence type="ECO:0000313" key="12">
    <source>
        <dbReference type="Proteomes" id="UP001610432"/>
    </source>
</evidence>
<proteinExistence type="inferred from homology"/>
<feature type="compositionally biased region" description="Polar residues" evidence="6">
    <location>
        <begin position="341"/>
        <end position="352"/>
    </location>
</feature>
<dbReference type="InterPro" id="IPR056031">
    <property type="entry name" value="DUF7612"/>
</dbReference>
<gene>
    <name evidence="5" type="primary">cnxG</name>
    <name evidence="11" type="ORF">BJX67DRAFT_373581</name>
</gene>
<dbReference type="SUPFAM" id="SSF54285">
    <property type="entry name" value="MoaD/ThiS"/>
    <property type="match status" value="1"/>
</dbReference>
<evidence type="ECO:0000313" key="11">
    <source>
        <dbReference type="EMBL" id="KAL2864957.1"/>
    </source>
</evidence>
<keyword evidence="4 5" id="KW-0501">Molybdenum cofactor biosynthesis</keyword>
<dbReference type="InterPro" id="IPR056033">
    <property type="entry name" value="DUF7614"/>
</dbReference>
<evidence type="ECO:0000256" key="2">
    <source>
        <dbReference type="ARBA" id="ARBA00022553"/>
    </source>
</evidence>
<dbReference type="PANTHER" id="PTHR11808:SF35">
    <property type="entry name" value="CYSTATHIONINE GAMMA-SYNTHASE (AFU_ORTHOLOGUE AFUA_7G01590)"/>
    <property type="match status" value="1"/>
</dbReference>
<keyword evidence="5" id="KW-0547">Nucleotide-binding</keyword>
<evidence type="ECO:0000256" key="1">
    <source>
        <dbReference type="ARBA" id="ARBA00001933"/>
    </source>
</evidence>
<feature type="compositionally biased region" description="Basic and acidic residues" evidence="6">
    <location>
        <begin position="24"/>
        <end position="35"/>
    </location>
</feature>
<dbReference type="RefSeq" id="XP_070883936.1">
    <property type="nucleotide sequence ID" value="XM_071031416.1"/>
</dbReference>
<keyword evidence="3" id="KW-0663">Pyridoxal phosphate</keyword>
<dbReference type="EMBL" id="JBFXLQ010000036">
    <property type="protein sequence ID" value="KAL2864957.1"/>
    <property type="molecule type" value="Genomic_DNA"/>
</dbReference>
<dbReference type="Proteomes" id="UP001610432">
    <property type="component" value="Unassembled WGS sequence"/>
</dbReference>
<organism evidence="11 12">
    <name type="scientific">Aspergillus lucknowensis</name>
    <dbReference type="NCBI Taxonomy" id="176173"/>
    <lineage>
        <taxon>Eukaryota</taxon>
        <taxon>Fungi</taxon>
        <taxon>Dikarya</taxon>
        <taxon>Ascomycota</taxon>
        <taxon>Pezizomycotina</taxon>
        <taxon>Eurotiomycetes</taxon>
        <taxon>Eurotiomycetidae</taxon>
        <taxon>Eurotiales</taxon>
        <taxon>Aspergillaceae</taxon>
        <taxon>Aspergillus</taxon>
        <taxon>Aspergillus subgen. Nidulantes</taxon>
    </lineage>
</organism>
<comment type="PTM">
    <text evidence="5">C-terminal thiocarboxylation occurs in 2 steps, it is first acyl-adenylated (-COAMP) via the hesA/moeB/thiF part of UBA4, then thiocarboxylated (-COSH) via the rhodanese domain of UBA4.</text>
</comment>
<feature type="domain" description="DUF7611" evidence="7">
    <location>
        <begin position="535"/>
        <end position="689"/>
    </location>
</feature>
<comment type="pathway">
    <text evidence="5">Cofactor biosynthesis; molybdopterin biosynthesis.</text>
</comment>
<dbReference type="InterPro" id="IPR016155">
    <property type="entry name" value="Mopterin_synth/thiamin_S_b"/>
</dbReference>